<evidence type="ECO:0000313" key="4">
    <source>
        <dbReference type="Proteomes" id="UP000406256"/>
    </source>
</evidence>
<keyword evidence="4" id="KW-1185">Reference proteome</keyword>
<dbReference type="OrthoDB" id="8941230at2"/>
<organism evidence="3 4">
    <name type="scientific">Pandoraea anhela</name>
    <dbReference type="NCBI Taxonomy" id="2508295"/>
    <lineage>
        <taxon>Bacteria</taxon>
        <taxon>Pseudomonadati</taxon>
        <taxon>Pseudomonadota</taxon>
        <taxon>Betaproteobacteria</taxon>
        <taxon>Burkholderiales</taxon>
        <taxon>Burkholderiaceae</taxon>
        <taxon>Pandoraea</taxon>
    </lineage>
</organism>
<reference evidence="3 4" key="1">
    <citation type="submission" date="2019-08" db="EMBL/GenBank/DDBJ databases">
        <authorList>
            <person name="Peeters C."/>
        </authorList>
    </citation>
    <scope>NUCLEOTIDE SEQUENCE [LARGE SCALE GENOMIC DNA]</scope>
    <source>
        <strain evidence="3 4">LMG 31108</strain>
    </source>
</reference>
<protein>
    <submittedName>
        <fullName evidence="3">Uncharacterized protein</fullName>
    </submittedName>
</protein>
<feature type="region of interest" description="Disordered" evidence="2">
    <location>
        <begin position="178"/>
        <end position="214"/>
    </location>
</feature>
<feature type="coiled-coil region" evidence="1">
    <location>
        <begin position="6"/>
        <end position="33"/>
    </location>
</feature>
<sequence length="232" mass="25285">MAHPGSQDMRDAIERLAAAMDKSRKELESLARRDVALRARYRTSVARVAERAIPDLRRGTLDQLIAEHHHFVDAVVVDVFVKNGLLARVLCTRRYSDSLAALRDSFADYIGRSGAAPFASARAEISAIEALMVRAREEEVDAAGVLAGMRSILANDVPIPGELVPDIRLVCRARSRKTGTTSTTARRPDALGNAPRAEREARDEREACGTDASELSGIPHSVRQFALSMAVV</sequence>
<dbReference type="RefSeq" id="WP_150667201.1">
    <property type="nucleotide sequence ID" value="NZ_CABPSB010000001.1"/>
</dbReference>
<evidence type="ECO:0000256" key="1">
    <source>
        <dbReference type="SAM" id="Coils"/>
    </source>
</evidence>
<keyword evidence="1" id="KW-0175">Coiled coil</keyword>
<dbReference type="Proteomes" id="UP000406256">
    <property type="component" value="Unassembled WGS sequence"/>
</dbReference>
<proteinExistence type="predicted"/>
<dbReference type="EMBL" id="CABPSB010000001">
    <property type="protein sequence ID" value="VVD66501.1"/>
    <property type="molecule type" value="Genomic_DNA"/>
</dbReference>
<dbReference type="AlphaFoldDB" id="A0A5E4RUM8"/>
<name>A0A5E4RUM8_9BURK</name>
<feature type="compositionally biased region" description="Basic and acidic residues" evidence="2">
    <location>
        <begin position="196"/>
        <end position="208"/>
    </location>
</feature>
<gene>
    <name evidence="3" type="ORF">PAN31108_00385</name>
</gene>
<evidence type="ECO:0000313" key="3">
    <source>
        <dbReference type="EMBL" id="VVD66501.1"/>
    </source>
</evidence>
<accession>A0A5E4RUM8</accession>
<evidence type="ECO:0000256" key="2">
    <source>
        <dbReference type="SAM" id="MobiDB-lite"/>
    </source>
</evidence>